<protein>
    <recommendedName>
        <fullName evidence="2">SYO1-like TPR repeats domain-containing protein</fullName>
    </recommendedName>
</protein>
<proteinExistence type="predicted"/>
<accession>A0A7R9DUW4</accession>
<dbReference type="AlphaFoldDB" id="A0A7R9DUW4"/>
<dbReference type="GO" id="GO:0006606">
    <property type="term" value="P:protein import into nucleus"/>
    <property type="evidence" value="ECO:0007669"/>
    <property type="project" value="TreeGrafter"/>
</dbReference>
<dbReference type="Gene3D" id="1.25.10.10">
    <property type="entry name" value="Leucine-rich Repeat Variant"/>
    <property type="match status" value="1"/>
</dbReference>
<feature type="region of interest" description="Disordered" evidence="1">
    <location>
        <begin position="114"/>
        <end position="162"/>
    </location>
</feature>
<gene>
    <name evidence="3" type="ORF">TPSB3V08_LOCUS14714</name>
</gene>
<dbReference type="InterPro" id="IPR011989">
    <property type="entry name" value="ARM-like"/>
</dbReference>
<dbReference type="Pfam" id="PF25567">
    <property type="entry name" value="TPR_SYO1"/>
    <property type="match status" value="1"/>
</dbReference>
<dbReference type="EMBL" id="OD047194">
    <property type="protein sequence ID" value="CAD7421299.1"/>
    <property type="molecule type" value="Genomic_DNA"/>
</dbReference>
<dbReference type="GO" id="GO:0042273">
    <property type="term" value="P:ribosomal large subunit biogenesis"/>
    <property type="evidence" value="ECO:0007669"/>
    <property type="project" value="TreeGrafter"/>
</dbReference>
<sequence>MFKSEQRCSDANVRANLIRSVGSLGLILVNSTDMTTTAHAMIKSIGRFLLEVCSRESELWLVAESLDTLMDVFGEDETGQAAADIALVDKLRALVPSFKYKVILRSYRPAAEEVPRRPLSGRDDRQCQPDPFHQVQRSSYGLTQRYERPQHMSERARSDSLD</sequence>
<dbReference type="GO" id="GO:0051082">
    <property type="term" value="F:unfolded protein binding"/>
    <property type="evidence" value="ECO:0007669"/>
    <property type="project" value="TreeGrafter"/>
</dbReference>
<feature type="domain" description="SYO1-like TPR repeats" evidence="2">
    <location>
        <begin position="1"/>
        <end position="102"/>
    </location>
</feature>
<organism evidence="3">
    <name type="scientific">Timema poppense</name>
    <name type="common">Walking stick</name>
    <dbReference type="NCBI Taxonomy" id="170557"/>
    <lineage>
        <taxon>Eukaryota</taxon>
        <taxon>Metazoa</taxon>
        <taxon>Ecdysozoa</taxon>
        <taxon>Arthropoda</taxon>
        <taxon>Hexapoda</taxon>
        <taxon>Insecta</taxon>
        <taxon>Pterygota</taxon>
        <taxon>Neoptera</taxon>
        <taxon>Polyneoptera</taxon>
        <taxon>Phasmatodea</taxon>
        <taxon>Timematodea</taxon>
        <taxon>Timematoidea</taxon>
        <taxon>Timematidae</taxon>
        <taxon>Timema</taxon>
    </lineage>
</organism>
<dbReference type="PANTHER" id="PTHR13347:SF1">
    <property type="entry name" value="HEAT REPEAT-CONTAINING PROTEIN 3"/>
    <property type="match status" value="1"/>
</dbReference>
<evidence type="ECO:0000259" key="2">
    <source>
        <dbReference type="Pfam" id="PF25567"/>
    </source>
</evidence>
<dbReference type="InterPro" id="IPR057990">
    <property type="entry name" value="TPR_SYO1"/>
</dbReference>
<evidence type="ECO:0000256" key="1">
    <source>
        <dbReference type="SAM" id="MobiDB-lite"/>
    </source>
</evidence>
<dbReference type="PANTHER" id="PTHR13347">
    <property type="entry name" value="HEAT REPEAT-CONTAINING PROTEIN 3"/>
    <property type="match status" value="1"/>
</dbReference>
<dbReference type="InterPro" id="IPR052616">
    <property type="entry name" value="SYO1-like"/>
</dbReference>
<reference evidence="3" key="1">
    <citation type="submission" date="2020-11" db="EMBL/GenBank/DDBJ databases">
        <authorList>
            <person name="Tran Van P."/>
        </authorList>
    </citation>
    <scope>NUCLEOTIDE SEQUENCE</scope>
</reference>
<name>A0A7R9DUW4_TIMPO</name>
<evidence type="ECO:0000313" key="3">
    <source>
        <dbReference type="EMBL" id="CAD7421299.1"/>
    </source>
</evidence>
<feature type="compositionally biased region" description="Basic and acidic residues" evidence="1">
    <location>
        <begin position="114"/>
        <end position="127"/>
    </location>
</feature>
<feature type="compositionally biased region" description="Basic and acidic residues" evidence="1">
    <location>
        <begin position="145"/>
        <end position="162"/>
    </location>
</feature>